<dbReference type="InterPro" id="IPR016024">
    <property type="entry name" value="ARM-type_fold"/>
</dbReference>
<dbReference type="InterPro" id="IPR011989">
    <property type="entry name" value="ARM-like"/>
</dbReference>
<reference evidence="14" key="3">
    <citation type="submission" date="2019-06" db="EMBL/GenBank/DDBJ databases">
        <authorList>
            <person name="Poynton C."/>
            <person name="Hasenbein S."/>
            <person name="Benoit J.B."/>
            <person name="Sepulveda M.S."/>
            <person name="Poelchau M.F."/>
            <person name="Murali S.C."/>
            <person name="Chen S."/>
            <person name="Glastad K.M."/>
            <person name="Werren J.H."/>
            <person name="Vineis J.H."/>
            <person name="Bowen J.L."/>
            <person name="Friedrich M."/>
            <person name="Jones J."/>
            <person name="Robertson H.M."/>
            <person name="Feyereisen R."/>
            <person name="Mechler-Hickson A."/>
            <person name="Mathers N."/>
            <person name="Lee C.E."/>
            <person name="Colbourne J.K."/>
            <person name="Biales A."/>
            <person name="Johnston J.S."/>
            <person name="Wellborn G.A."/>
            <person name="Rosendale A.J."/>
            <person name="Cridge A.G."/>
            <person name="Munoz-Torres M.C."/>
            <person name="Bain P.A."/>
            <person name="Manny A.R."/>
            <person name="Major K.M."/>
            <person name="Lambert F.N."/>
            <person name="Vulpe C.D."/>
            <person name="Tuck P."/>
            <person name="Blalock B.J."/>
            <person name="Lin Y.-Y."/>
            <person name="Smith M.E."/>
            <person name="Ochoa-Acuna H."/>
            <person name="Chen M.-J.M."/>
            <person name="Childers C.P."/>
            <person name="Qu J."/>
            <person name="Dugan S."/>
            <person name="Lee S.L."/>
            <person name="Chao H."/>
            <person name="Dinh H."/>
            <person name="Han Y."/>
            <person name="Doddapaneni H."/>
            <person name="Worley K.C."/>
            <person name="Muzny D.M."/>
            <person name="Gibbs R.A."/>
            <person name="Richards S."/>
        </authorList>
    </citation>
    <scope>NUCLEOTIDE SEQUENCE</scope>
    <source>
        <strain evidence="14">HAZT.00-mixed</strain>
        <tissue evidence="14">Whole organism</tissue>
    </source>
</reference>
<accession>A0A6A0HBK9</accession>
<dbReference type="Pfam" id="PF08389">
    <property type="entry name" value="Xpo1"/>
    <property type="match status" value="1"/>
</dbReference>
<dbReference type="InterPro" id="IPR040017">
    <property type="entry name" value="XPOT"/>
</dbReference>
<feature type="non-terminal residue" evidence="14">
    <location>
        <position position="1"/>
    </location>
</feature>
<feature type="domain" description="Exportin-T C-terminal" evidence="13">
    <location>
        <begin position="817"/>
        <end position="952"/>
    </location>
</feature>
<evidence type="ECO:0000256" key="4">
    <source>
        <dbReference type="ARBA" id="ARBA00022490"/>
    </source>
</evidence>
<reference evidence="14" key="2">
    <citation type="journal article" date="2018" name="Environ. Sci. Technol.">
        <title>The Toxicogenome of Hyalella azteca: A Model for Sediment Ecotoxicology and Evolutionary Toxicology.</title>
        <authorList>
            <person name="Poynton H.C."/>
            <person name="Hasenbein S."/>
            <person name="Benoit J.B."/>
            <person name="Sepulveda M.S."/>
            <person name="Poelchau M.F."/>
            <person name="Hughes D.S.T."/>
            <person name="Murali S.C."/>
            <person name="Chen S."/>
            <person name="Glastad K.M."/>
            <person name="Goodisman M.A.D."/>
            <person name="Werren J.H."/>
            <person name="Vineis J.H."/>
            <person name="Bowen J.L."/>
            <person name="Friedrich M."/>
            <person name="Jones J."/>
            <person name="Robertson H.M."/>
            <person name="Feyereisen R."/>
            <person name="Mechler-Hickson A."/>
            <person name="Mathers N."/>
            <person name="Lee C.E."/>
            <person name="Colbourne J.K."/>
            <person name="Biales A."/>
            <person name="Johnston J.S."/>
            <person name="Wellborn G.A."/>
            <person name="Rosendale A.J."/>
            <person name="Cridge A.G."/>
            <person name="Munoz-Torres M.C."/>
            <person name="Bain P.A."/>
            <person name="Manny A.R."/>
            <person name="Major K.M."/>
            <person name="Lambert F.N."/>
            <person name="Vulpe C.D."/>
            <person name="Tuck P."/>
            <person name="Blalock B.J."/>
            <person name="Lin Y.Y."/>
            <person name="Smith M.E."/>
            <person name="Ochoa-Acuna H."/>
            <person name="Chen M.M."/>
            <person name="Childers C.P."/>
            <person name="Qu J."/>
            <person name="Dugan S."/>
            <person name="Lee S.L."/>
            <person name="Chao H."/>
            <person name="Dinh H."/>
            <person name="Han Y."/>
            <person name="Doddapaneni H."/>
            <person name="Worley K.C."/>
            <person name="Muzny D.M."/>
            <person name="Gibbs R.A."/>
            <person name="Richards S."/>
        </authorList>
    </citation>
    <scope>NUCLEOTIDE SEQUENCE</scope>
    <source>
        <strain evidence="14">HAZT.00-mixed</strain>
        <tissue evidence="14">Whole organism</tissue>
    </source>
</reference>
<keyword evidence="11" id="KW-1133">Transmembrane helix</keyword>
<feature type="domain" description="Exportin-T C-terminal" evidence="13">
    <location>
        <begin position="235"/>
        <end position="779"/>
    </location>
</feature>
<feature type="transmembrane region" description="Helical" evidence="11">
    <location>
        <begin position="761"/>
        <end position="785"/>
    </location>
</feature>
<evidence type="ECO:0000256" key="5">
    <source>
        <dbReference type="ARBA" id="ARBA00022555"/>
    </source>
</evidence>
<proteinExistence type="inferred from homology"/>
<dbReference type="EMBL" id="JQDR03003748">
    <property type="protein sequence ID" value="KAA0202365.1"/>
    <property type="molecule type" value="Genomic_DNA"/>
</dbReference>
<evidence type="ECO:0000256" key="3">
    <source>
        <dbReference type="ARBA" id="ARBA00022448"/>
    </source>
</evidence>
<evidence type="ECO:0000256" key="2">
    <source>
        <dbReference type="ARBA" id="ARBA00018928"/>
    </source>
</evidence>
<protein>
    <recommendedName>
        <fullName evidence="2 10">Exportin-T</fullName>
    </recommendedName>
    <alternativeName>
        <fullName evidence="8 10">Exportin(tRNA)</fullName>
    </alternativeName>
    <alternativeName>
        <fullName evidence="9 10">tRNA exportin</fullName>
    </alternativeName>
</protein>
<comment type="caution">
    <text evidence="14">The sequence shown here is derived from an EMBL/GenBank/DDBJ whole genome shotgun (WGS) entry which is preliminary data.</text>
</comment>
<comment type="subcellular location">
    <subcellularLocation>
        <location evidence="1 10">Cytoplasm</location>
    </subcellularLocation>
    <subcellularLocation>
        <location evidence="10">Nucleus</location>
    </subcellularLocation>
    <text evidence="10">Shuttles between the nucleus and the cytoplasm.</text>
</comment>
<dbReference type="PANTHER" id="PTHR15952:SF11">
    <property type="entry name" value="EXPORTIN-T"/>
    <property type="match status" value="1"/>
</dbReference>
<dbReference type="PANTHER" id="PTHR15952">
    <property type="entry name" value="EXPORTIN-T/LOS1"/>
    <property type="match status" value="1"/>
</dbReference>
<keyword evidence="5 10" id="KW-0820">tRNA-binding</keyword>
<keyword evidence="11" id="KW-0812">Transmembrane</keyword>
<evidence type="ECO:0000256" key="10">
    <source>
        <dbReference type="RuleBase" id="RU366037"/>
    </source>
</evidence>
<organism evidence="14">
    <name type="scientific">Hyalella azteca</name>
    <name type="common">Amphipod</name>
    <dbReference type="NCBI Taxonomy" id="294128"/>
    <lineage>
        <taxon>Eukaryota</taxon>
        <taxon>Metazoa</taxon>
        <taxon>Ecdysozoa</taxon>
        <taxon>Arthropoda</taxon>
        <taxon>Crustacea</taxon>
        <taxon>Multicrustacea</taxon>
        <taxon>Malacostraca</taxon>
        <taxon>Eumalacostraca</taxon>
        <taxon>Peracarida</taxon>
        <taxon>Amphipoda</taxon>
        <taxon>Senticaudata</taxon>
        <taxon>Talitrida</taxon>
        <taxon>Talitroidea</taxon>
        <taxon>Hyalellidae</taxon>
        <taxon>Hyalella</taxon>
    </lineage>
</organism>
<keyword evidence="11" id="KW-0472">Membrane</keyword>
<evidence type="ECO:0000256" key="8">
    <source>
        <dbReference type="ARBA" id="ARBA00029784"/>
    </source>
</evidence>
<name>A0A6A0HBK9_HYAAZ</name>
<dbReference type="InterPro" id="IPR013598">
    <property type="entry name" value="Exportin-1/Importin-b-like"/>
</dbReference>
<dbReference type="GO" id="GO:0016363">
    <property type="term" value="C:nuclear matrix"/>
    <property type="evidence" value="ECO:0007669"/>
    <property type="project" value="TreeGrafter"/>
</dbReference>
<evidence type="ECO:0000256" key="11">
    <source>
        <dbReference type="SAM" id="Phobius"/>
    </source>
</evidence>
<evidence type="ECO:0000256" key="9">
    <source>
        <dbReference type="ARBA" id="ARBA00032199"/>
    </source>
</evidence>
<comment type="function">
    <text evidence="10">tRNA nucleus export receptor which facilitates tRNA translocation across the nuclear pore complex.</text>
</comment>
<keyword evidence="7 10" id="KW-0539">Nucleus</keyword>
<comment type="similarity">
    <text evidence="10">Belongs to the exportin family.</text>
</comment>
<dbReference type="Pfam" id="PF19282">
    <property type="entry name" value="Exportin-T"/>
    <property type="match status" value="2"/>
</dbReference>
<evidence type="ECO:0000256" key="7">
    <source>
        <dbReference type="ARBA" id="ARBA00023242"/>
    </source>
</evidence>
<evidence type="ECO:0000256" key="1">
    <source>
        <dbReference type="ARBA" id="ARBA00004496"/>
    </source>
</evidence>
<evidence type="ECO:0000313" key="14">
    <source>
        <dbReference type="EMBL" id="KAA0202365.1"/>
    </source>
</evidence>
<dbReference type="SUPFAM" id="SSF48371">
    <property type="entry name" value="ARM repeat"/>
    <property type="match status" value="1"/>
</dbReference>
<evidence type="ECO:0000256" key="6">
    <source>
        <dbReference type="ARBA" id="ARBA00022884"/>
    </source>
</evidence>
<dbReference type="AlphaFoldDB" id="A0A6A0HBK9"/>
<keyword evidence="3 10" id="KW-0813">Transport</keyword>
<dbReference type="Gene3D" id="1.25.10.10">
    <property type="entry name" value="Leucine-rich Repeat Variant"/>
    <property type="match status" value="1"/>
</dbReference>
<feature type="transmembrane region" description="Helical" evidence="11">
    <location>
        <begin position="791"/>
        <end position="813"/>
    </location>
</feature>
<gene>
    <name evidence="14" type="ORF">HAZT_HAZT006775</name>
</gene>
<feature type="domain" description="Exportin-1/Importin-beta-like" evidence="12">
    <location>
        <begin position="2"/>
        <end position="164"/>
    </location>
</feature>
<reference evidence="14" key="1">
    <citation type="submission" date="2014-08" db="EMBL/GenBank/DDBJ databases">
        <authorList>
            <person name="Murali S."/>
            <person name="Richards S."/>
            <person name="Bandaranaike D."/>
            <person name="Bellair M."/>
            <person name="Blankenburg K."/>
            <person name="Chao H."/>
            <person name="Dinh H."/>
            <person name="Doddapaneni H."/>
            <person name="Dugan-Rocha S."/>
            <person name="Elkadiri S."/>
            <person name="Gnanaolivu R."/>
            <person name="Hughes D."/>
            <person name="Lee S."/>
            <person name="Li M."/>
            <person name="Ming W."/>
            <person name="Munidasa M."/>
            <person name="Muniz J."/>
            <person name="Nguyen L."/>
            <person name="Osuji N."/>
            <person name="Pu L.-L."/>
            <person name="Puazo M."/>
            <person name="Skinner E."/>
            <person name="Qu C."/>
            <person name="Quiroz J."/>
            <person name="Raj R."/>
            <person name="Weissenberger G."/>
            <person name="Xin Y."/>
            <person name="Zou X."/>
            <person name="Han Y."/>
            <person name="Worley K."/>
            <person name="Muzny D."/>
            <person name="Gibbs R."/>
        </authorList>
    </citation>
    <scope>NUCLEOTIDE SEQUENCE</scope>
    <source>
        <strain evidence="14">HAZT.00-mixed</strain>
        <tissue evidence="14">Whole organism</tissue>
    </source>
</reference>
<evidence type="ECO:0000259" key="12">
    <source>
        <dbReference type="Pfam" id="PF08389"/>
    </source>
</evidence>
<dbReference type="Proteomes" id="UP000711488">
    <property type="component" value="Unassembled WGS sequence"/>
</dbReference>
<dbReference type="GO" id="GO:0031267">
    <property type="term" value="F:small GTPase binding"/>
    <property type="evidence" value="ECO:0007669"/>
    <property type="project" value="InterPro"/>
</dbReference>
<dbReference type="GO" id="GO:0000049">
    <property type="term" value="F:tRNA binding"/>
    <property type="evidence" value="ECO:0007669"/>
    <property type="project" value="UniProtKB-UniRule"/>
</dbReference>
<dbReference type="InterPro" id="IPR045546">
    <property type="entry name" value="Exportin-T_C"/>
</dbReference>
<sequence length="953" mass="107001">VFIRNKTAQVLALVFVVDYDVRWPTYINDLLALLQLGPQAADLYLKILQAIDSEVRLLMQPAAGDNYISFCAIDTLLSQDVMEHGNLLKDRMRERVVADMANSWYDILVKYERSNPEIVCQCHEVIGSYISWIDISLIANERFVSVLVRHMQDPLLREAAAECLLEIITKGMDPITKMNLIESLCVVLDQAGLLKPIDDDESDFLVKLAKLVNGIGCQLILAWHKLDKKDAAGRDAVRTAIENKSVLLLQFFASEYDDVSAAVFDFSRAYIQMVKQIGHVSEVDKGRLENLLFIIINKTKYDDGYNFDQEGEDEAMFDEYRKSLKNPTSLFCKLRVTFICQVTSTDNVQVCRDYVMTTLGRWQATSWQESEACVALLYSLGEAVPAHHGNHFTGPFQMKSAAMCDMVRLLVLCGISSHSHPAVAIQFFECIARYEKFFVVEPQHISPVLEAFLDHRGMRNPSPKVRSRCSYLFLRFVRCLKYQLVPYASKILTQLQPMLTISDVPYSINSSVLLSPDDQVYVYEASALLVVGCGGGGSSEPSASLTAEDRSALMSQLLTPLLEVVQQLARVMAQNTNPIQKCVRVLLIPHFMLVQSATATIICHCMALTARTSKAFSQQSTMSSCQCVHLYVHAAKLFIECVNVSIYFSNYRLPQLDVERETISLGLRQLLHRLVVCLDSADLLPLMPAAAQALLHTSSVHSLTEFLPLINQLMTKFKKECSSFVENVLTPLICAIIGAVDVTDASDEEEARQKRTLLRGYYVFLSTVVSSGLLPLLASLAARLLDQVQTWFFWLVHTFCGAGACLVLLWGWCTPFVLLSVVHGAVEFPDPAAQKICFALLRKIIEEWGASEEAPNNFVDFMYNQVVPACFSAPLKTTFNLNDAQTTLALQESASCLREIHNARGDDLIKYLRDVYFPKMELAPHLSNEYCHALSSDAKFFKNYVKVFFQSVK</sequence>
<keyword evidence="4 10" id="KW-0963">Cytoplasm</keyword>
<dbReference type="GO" id="GO:0005643">
    <property type="term" value="C:nuclear pore"/>
    <property type="evidence" value="ECO:0007669"/>
    <property type="project" value="TreeGrafter"/>
</dbReference>
<evidence type="ECO:0000259" key="13">
    <source>
        <dbReference type="Pfam" id="PF19282"/>
    </source>
</evidence>
<dbReference type="GO" id="GO:0005737">
    <property type="term" value="C:cytoplasm"/>
    <property type="evidence" value="ECO:0007669"/>
    <property type="project" value="UniProtKB-SubCell"/>
</dbReference>
<dbReference type="GO" id="GO:0071528">
    <property type="term" value="P:tRNA re-export from nucleus"/>
    <property type="evidence" value="ECO:0007669"/>
    <property type="project" value="UniProtKB-UniRule"/>
</dbReference>
<keyword evidence="6 10" id="KW-0694">RNA-binding</keyword>